<dbReference type="RefSeq" id="WP_348519978.1">
    <property type="nucleotide sequence ID" value="NZ_BSUL01000001.1"/>
</dbReference>
<proteinExistence type="inferred from homology"/>
<evidence type="ECO:0000256" key="10">
    <source>
        <dbReference type="ARBA" id="ARBA00023264"/>
    </source>
</evidence>
<dbReference type="Proteomes" id="UP001157160">
    <property type="component" value="Unassembled WGS sequence"/>
</dbReference>
<keyword evidence="14" id="KW-1185">Reference proteome</keyword>
<keyword evidence="10" id="KW-1208">Phospholipid metabolism</keyword>
<dbReference type="InterPro" id="IPR043130">
    <property type="entry name" value="CDP-OH_PTrfase_TM_dom"/>
</dbReference>
<organism evidence="13 14">
    <name type="scientific">Arenivirga flava</name>
    <dbReference type="NCBI Taxonomy" id="1930060"/>
    <lineage>
        <taxon>Bacteria</taxon>
        <taxon>Bacillati</taxon>
        <taxon>Actinomycetota</taxon>
        <taxon>Actinomycetes</taxon>
        <taxon>Micrococcales</taxon>
        <taxon>Microbacteriaceae</taxon>
        <taxon>Arenivirga</taxon>
    </lineage>
</organism>
<evidence type="ECO:0000256" key="11">
    <source>
        <dbReference type="RuleBase" id="RU003750"/>
    </source>
</evidence>
<evidence type="ECO:0000256" key="9">
    <source>
        <dbReference type="ARBA" id="ARBA00023209"/>
    </source>
</evidence>
<evidence type="ECO:0000256" key="5">
    <source>
        <dbReference type="ARBA" id="ARBA00022692"/>
    </source>
</evidence>
<feature type="transmembrane region" description="Helical" evidence="12">
    <location>
        <begin position="80"/>
        <end position="113"/>
    </location>
</feature>
<evidence type="ECO:0000256" key="12">
    <source>
        <dbReference type="SAM" id="Phobius"/>
    </source>
</evidence>
<reference evidence="13 14" key="1">
    <citation type="journal article" date="2014" name="Int. J. Syst. Evol. Microbiol.">
        <title>Complete genome sequence of Corynebacterium casei LMG S-19264T (=DSM 44701T), isolated from a smear-ripened cheese.</title>
        <authorList>
            <consortium name="US DOE Joint Genome Institute (JGI-PGF)"/>
            <person name="Walter F."/>
            <person name="Albersmeier A."/>
            <person name="Kalinowski J."/>
            <person name="Ruckert C."/>
        </authorList>
    </citation>
    <scope>NUCLEOTIDE SEQUENCE [LARGE SCALE GENOMIC DNA]</scope>
    <source>
        <strain evidence="13 14">NBRC 112289</strain>
    </source>
</reference>
<dbReference type="InterPro" id="IPR048254">
    <property type="entry name" value="CDP_ALCOHOL_P_TRANSF_CS"/>
</dbReference>
<keyword evidence="7" id="KW-0443">Lipid metabolism</keyword>
<evidence type="ECO:0000256" key="1">
    <source>
        <dbReference type="ARBA" id="ARBA00004141"/>
    </source>
</evidence>
<evidence type="ECO:0000313" key="13">
    <source>
        <dbReference type="EMBL" id="GMA27284.1"/>
    </source>
</evidence>
<sequence length="201" mass="21805">MEQAEPTVSDRILTVPNLLSMLRLALVPLFLWLIVSGDDVAALVVLVVASCTDFLDGKLARAWNQITRLGQQLDPAADKLYMLAALIGFTVRELVPAWLLAAIVLRELVLLVIGIVLTRHGIGPLPSSRLGKIATFVLFTAIPVLMLAHAFPRWPRPRIRSAGRSRCGVCCSTGGPACATPGRRCGWCGIRRAARVPIPIR</sequence>
<keyword evidence="9" id="KW-0594">Phospholipid biosynthesis</keyword>
<gene>
    <name evidence="13" type="ORF">GCM10025874_05370</name>
</gene>
<keyword evidence="3" id="KW-0444">Lipid biosynthesis</keyword>
<dbReference type="PANTHER" id="PTHR14269:SF62">
    <property type="entry name" value="CDP-DIACYLGLYCEROL--GLYCEROL-3-PHOSPHATE 3-PHOSPHATIDYLTRANSFERASE 1, CHLOROPLASTIC"/>
    <property type="match status" value="1"/>
</dbReference>
<keyword evidence="5 12" id="KW-0812">Transmembrane</keyword>
<evidence type="ECO:0008006" key="15">
    <source>
        <dbReference type="Google" id="ProtNLM"/>
    </source>
</evidence>
<dbReference type="Gene3D" id="1.20.120.1760">
    <property type="match status" value="1"/>
</dbReference>
<evidence type="ECO:0000256" key="4">
    <source>
        <dbReference type="ARBA" id="ARBA00022679"/>
    </source>
</evidence>
<evidence type="ECO:0000256" key="8">
    <source>
        <dbReference type="ARBA" id="ARBA00023136"/>
    </source>
</evidence>
<dbReference type="InterPro" id="IPR050324">
    <property type="entry name" value="CDP-alcohol_PTase-I"/>
</dbReference>
<dbReference type="InterPro" id="IPR000462">
    <property type="entry name" value="CDP-OH_P_trans"/>
</dbReference>
<dbReference type="PROSITE" id="PS00379">
    <property type="entry name" value="CDP_ALCOHOL_P_TRANSF"/>
    <property type="match status" value="1"/>
</dbReference>
<comment type="subcellular location">
    <subcellularLocation>
        <location evidence="1">Membrane</location>
        <topology evidence="1">Multi-pass membrane protein</topology>
    </subcellularLocation>
</comment>
<dbReference type="EMBL" id="BSUL01000001">
    <property type="protein sequence ID" value="GMA27284.1"/>
    <property type="molecule type" value="Genomic_DNA"/>
</dbReference>
<evidence type="ECO:0000256" key="6">
    <source>
        <dbReference type="ARBA" id="ARBA00022989"/>
    </source>
</evidence>
<keyword evidence="6 12" id="KW-1133">Transmembrane helix</keyword>
<evidence type="ECO:0000256" key="7">
    <source>
        <dbReference type="ARBA" id="ARBA00023098"/>
    </source>
</evidence>
<dbReference type="AlphaFoldDB" id="A0AA37X864"/>
<dbReference type="PANTHER" id="PTHR14269">
    <property type="entry name" value="CDP-DIACYLGLYCEROL--GLYCEROL-3-PHOSPHATE 3-PHOSPHATIDYLTRANSFERASE-RELATED"/>
    <property type="match status" value="1"/>
</dbReference>
<comment type="similarity">
    <text evidence="2 11">Belongs to the CDP-alcohol phosphatidyltransferase class-I family.</text>
</comment>
<name>A0AA37X864_9MICO</name>
<dbReference type="Pfam" id="PF01066">
    <property type="entry name" value="CDP-OH_P_transf"/>
    <property type="match status" value="1"/>
</dbReference>
<dbReference type="GO" id="GO:0046474">
    <property type="term" value="P:glycerophospholipid biosynthetic process"/>
    <property type="evidence" value="ECO:0007669"/>
    <property type="project" value="TreeGrafter"/>
</dbReference>
<evidence type="ECO:0000256" key="2">
    <source>
        <dbReference type="ARBA" id="ARBA00010441"/>
    </source>
</evidence>
<feature type="transmembrane region" description="Helical" evidence="12">
    <location>
        <begin position="12"/>
        <end position="34"/>
    </location>
</feature>
<protein>
    <recommendedName>
        <fullName evidence="15">CDP-diacylglycerol--glycerol-3-phosphate 3-phosphatidyltransferase</fullName>
    </recommendedName>
</protein>
<dbReference type="GO" id="GO:0016020">
    <property type="term" value="C:membrane"/>
    <property type="evidence" value="ECO:0007669"/>
    <property type="project" value="UniProtKB-SubCell"/>
</dbReference>
<keyword evidence="8 12" id="KW-0472">Membrane</keyword>
<dbReference type="GO" id="GO:0016780">
    <property type="term" value="F:phosphotransferase activity, for other substituted phosphate groups"/>
    <property type="evidence" value="ECO:0007669"/>
    <property type="project" value="InterPro"/>
</dbReference>
<keyword evidence="4 11" id="KW-0808">Transferase</keyword>
<evidence type="ECO:0000313" key="14">
    <source>
        <dbReference type="Proteomes" id="UP001157160"/>
    </source>
</evidence>
<comment type="caution">
    <text evidence="13">The sequence shown here is derived from an EMBL/GenBank/DDBJ whole genome shotgun (WGS) entry which is preliminary data.</text>
</comment>
<feature type="transmembrane region" description="Helical" evidence="12">
    <location>
        <begin position="133"/>
        <end position="151"/>
    </location>
</feature>
<accession>A0AA37X864</accession>
<evidence type="ECO:0000256" key="3">
    <source>
        <dbReference type="ARBA" id="ARBA00022516"/>
    </source>
</evidence>